<feature type="compositionally biased region" description="Polar residues" evidence="2">
    <location>
        <begin position="452"/>
        <end position="461"/>
    </location>
</feature>
<feature type="compositionally biased region" description="Low complexity" evidence="2">
    <location>
        <begin position="781"/>
        <end position="809"/>
    </location>
</feature>
<dbReference type="SUPFAM" id="SSF54919">
    <property type="entry name" value="Nucleoside diphosphate kinase, NDK"/>
    <property type="match status" value="1"/>
</dbReference>
<feature type="region of interest" description="Disordered" evidence="2">
    <location>
        <begin position="254"/>
        <end position="273"/>
    </location>
</feature>
<dbReference type="SMART" id="SM00562">
    <property type="entry name" value="NDK"/>
    <property type="match status" value="1"/>
</dbReference>
<feature type="region of interest" description="Disordered" evidence="2">
    <location>
        <begin position="205"/>
        <end position="242"/>
    </location>
</feature>
<dbReference type="GO" id="GO:0016301">
    <property type="term" value="F:kinase activity"/>
    <property type="evidence" value="ECO:0007669"/>
    <property type="project" value="UniProtKB-KW"/>
</dbReference>
<comment type="caution">
    <text evidence="1">Lacks conserved residue(s) required for the propagation of feature annotation.</text>
</comment>
<feature type="region of interest" description="Disordered" evidence="2">
    <location>
        <begin position="962"/>
        <end position="987"/>
    </location>
</feature>
<keyword evidence="4" id="KW-0808">Transferase</keyword>
<feature type="region of interest" description="Disordered" evidence="2">
    <location>
        <begin position="848"/>
        <end position="868"/>
    </location>
</feature>
<feature type="region of interest" description="Disordered" evidence="2">
    <location>
        <begin position="115"/>
        <end position="149"/>
    </location>
</feature>
<protein>
    <submittedName>
        <fullName evidence="4">Nucleoside diphosphate kinase</fullName>
    </submittedName>
</protein>
<feature type="region of interest" description="Disordered" evidence="2">
    <location>
        <begin position="360"/>
        <end position="380"/>
    </location>
</feature>
<feature type="compositionally biased region" description="Polar residues" evidence="2">
    <location>
        <begin position="973"/>
        <end position="986"/>
    </location>
</feature>
<keyword evidence="4" id="KW-0418">Kinase</keyword>
<comment type="caution">
    <text evidence="4">The sequence shown here is derived from an EMBL/GenBank/DDBJ whole genome shotgun (WGS) entry which is preliminary data.</text>
</comment>
<evidence type="ECO:0000259" key="3">
    <source>
        <dbReference type="SMART" id="SM00562"/>
    </source>
</evidence>
<feature type="compositionally biased region" description="Polar residues" evidence="2">
    <location>
        <begin position="23"/>
        <end position="36"/>
    </location>
</feature>
<dbReference type="PROSITE" id="PS51374">
    <property type="entry name" value="NDPK_LIKE"/>
    <property type="match status" value="1"/>
</dbReference>
<sequence>MDLSDDGSDSEVGAASFEPYDFRSNTDNPTSKSNILKPQIDKIFSEVQKNLPNIDFDSSDVSSDNDEPIFFHQNLKLSSLNAAFDDDKDLDTSLSQGDAPMVGLGMSIRGEEYTVEDNDSAKKASTEEENKTTRVRDEASSASDPYDAAFGSSYDNDLAALMMQVKFPAADDVVSWQQISLQRKEEEEEMYRREEEELQKYMEQHQKNSSVAHQAKTASIGVGPSSSDDDDESNFGTLHTGELDMDEINLQLSSSTQTDSGMPKTNKPSSGFSATEKNFQDRLHQGIIKDLSNLGPLERKQVMREQARTKDQEIVSSLNSDQQTMLNFRLFEELDLDSILSAANESNIPLDSLRVVGRPADSQIPKSHDGGGDRSGAKGGGEELTLMQKLAQLSMVQRGTDVTPATKLDPKTGAHLITPDDSRLIYNQMDVGKAVGKASTTSSGSGPDPLSHTASQTQVFKTSSAGTSTASGVDKAKILYGRLRHEKKESEPPTVFIDLRGFEQKKEEEKQGLQSVQRVLGLHLDQGEEDSSSSDDDEEMVERCNWRQTRQQLKQNLSEHGAVAAAKVLGSSGDRRPGTEKASYTKPPRVINLQEHAASRKWARKSNLEQGVSEETRREHEEAVRRQEEDNKILQEKLEAEKEKTRQREEAKRLREEREKERERRVRMSKQIDAARSTASTLGKQEAGENTPALFDTEVSYEPAPSTLPPNLPPERETLLLTIHLSSNGEIVQHRKRSNRSVDTGSGLSATYTALLSWLLSLVPHDFSYLGGGPGTKKGESTGSTSNSSTTTSATSASSASTSTQPSSTPDLSIVSTINVLGLQQTWQDEELKLNVVVTPSESFLRGVAAGKQGGRSSKGKSDQMKGSSKFGQHLSKFLTVNTLYTVGPWLESLVSVVMKGERPEDKSAAPYLYTPPLPDISTKPLSTFIQSELTRWFGGRVREGAASVDVGIPYTKKEEVRSKKSKKLAPATPTNPSHESTTQACQRPPAALSATCKSDVFLVLSPLLPPSYLGVIMATAQRRGFQVRGVRRIRLSSRLANTLGISSSLQSLFCPGARLEEYQEDRPVDALSPCTVFLLRKENAAHNVPSLIEAFMVQLTLAGLLGCVQMRLEEPLKSEHLFHASTFSDSLLTGLGGELSKSPEFDLCHMRLSSSLSNIPASKRGLEQMTIVILLGHEMLKKCGVITSKLLNVLPFSTKTPVTPMLPERPELLGLKWTPGLTMQQAKELSPYEVGDRRWRASVKQLASEPALVLALRGVDIFSRLRPIIEQQQQQQQHEKSQKRPVKSSGSSQKQCPEVLMSHSASESDIFARLFFLPHELYPDPLARSLLPFLPEARLYFNIVDKEGENGGPPARLFSLKPPEELDLTCEHVLDEVVAGQQPINTLLLVKPQATERYLSRILRKVVQERFRLVGLRMLRLTREEAERLVPASQRIYTPSCSLSVSSSTLPTQNKDLCEQHVEAMTAGPSLVLVLQQPGAVKRLLDLLGPEDPQSARRLSQFLWRGEFGRDVFNNGLYCSSTYIDAVEDIKMLFPDGLACEESELLGMEEIPAPGEDSIVEVCSNLKREAVLAQQHSEPETQVKAQHQITVKEVHEMLLQTTCLVLTPPLVQARFKGKDLPAVDILAMVLKHG</sequence>
<evidence type="ECO:0000313" key="4">
    <source>
        <dbReference type="EMBL" id="GFR78896.1"/>
    </source>
</evidence>
<dbReference type="Gene3D" id="3.30.70.141">
    <property type="entry name" value="Nucleoside diphosphate kinase-like domain"/>
    <property type="match status" value="1"/>
</dbReference>
<gene>
    <name evidence="4" type="ORF">ElyMa_004007000</name>
</gene>
<feature type="region of interest" description="Disordered" evidence="2">
    <location>
        <begin position="436"/>
        <end position="469"/>
    </location>
</feature>
<feature type="domain" description="Nucleoside diphosphate kinase-like" evidence="3">
    <location>
        <begin position="1387"/>
        <end position="1542"/>
    </location>
</feature>
<dbReference type="Pfam" id="PF00334">
    <property type="entry name" value="NDK"/>
    <property type="match status" value="1"/>
</dbReference>
<feature type="region of interest" description="Disordered" evidence="2">
    <location>
        <begin position="567"/>
        <end position="688"/>
    </location>
</feature>
<reference evidence="4 5" key="1">
    <citation type="journal article" date="2021" name="Elife">
        <title>Chloroplast acquisition without the gene transfer in kleptoplastic sea slugs, Plakobranchus ocellatus.</title>
        <authorList>
            <person name="Maeda T."/>
            <person name="Takahashi S."/>
            <person name="Yoshida T."/>
            <person name="Shimamura S."/>
            <person name="Takaki Y."/>
            <person name="Nagai Y."/>
            <person name="Toyoda A."/>
            <person name="Suzuki Y."/>
            <person name="Arimoto A."/>
            <person name="Ishii H."/>
            <person name="Satoh N."/>
            <person name="Nishiyama T."/>
            <person name="Hasebe M."/>
            <person name="Maruyama T."/>
            <person name="Minagawa J."/>
            <person name="Obokata J."/>
            <person name="Shigenobu S."/>
        </authorList>
    </citation>
    <scope>NUCLEOTIDE SEQUENCE [LARGE SCALE GENOMIC DNA]</scope>
</reference>
<dbReference type="InterPro" id="IPR036850">
    <property type="entry name" value="NDK-like_dom_sf"/>
</dbReference>
<feature type="compositionally biased region" description="Basic and acidic residues" evidence="2">
    <location>
        <begin position="119"/>
        <end position="139"/>
    </location>
</feature>
<evidence type="ECO:0000256" key="2">
    <source>
        <dbReference type="SAM" id="MobiDB-lite"/>
    </source>
</evidence>
<dbReference type="InterPro" id="IPR051766">
    <property type="entry name" value="TXND_domain-containing"/>
</dbReference>
<dbReference type="PANTHER" id="PTHR46135">
    <property type="entry name" value="NME/NM23 FAMILY MEMBER 8"/>
    <property type="match status" value="1"/>
</dbReference>
<feature type="region of interest" description="Disordered" evidence="2">
    <location>
        <begin position="1273"/>
        <end position="1300"/>
    </location>
</feature>
<dbReference type="EMBL" id="BMAT01008147">
    <property type="protein sequence ID" value="GFR78896.1"/>
    <property type="molecule type" value="Genomic_DNA"/>
</dbReference>
<keyword evidence="5" id="KW-1185">Reference proteome</keyword>
<dbReference type="Proteomes" id="UP000762676">
    <property type="component" value="Unassembled WGS sequence"/>
</dbReference>
<name>A0AAV4G108_9GAST</name>
<evidence type="ECO:0000256" key="1">
    <source>
        <dbReference type="PROSITE-ProRule" id="PRU00706"/>
    </source>
</evidence>
<feature type="region of interest" description="Disordered" evidence="2">
    <location>
        <begin position="774"/>
        <end position="811"/>
    </location>
</feature>
<feature type="region of interest" description="Disordered" evidence="2">
    <location>
        <begin position="1"/>
        <end position="37"/>
    </location>
</feature>
<dbReference type="InterPro" id="IPR034907">
    <property type="entry name" value="NDK-like_dom"/>
</dbReference>
<accession>A0AAV4G108</accession>
<feature type="compositionally biased region" description="Basic and acidic residues" evidence="2">
    <location>
        <begin position="366"/>
        <end position="376"/>
    </location>
</feature>
<organism evidence="4 5">
    <name type="scientific">Elysia marginata</name>
    <dbReference type="NCBI Taxonomy" id="1093978"/>
    <lineage>
        <taxon>Eukaryota</taxon>
        <taxon>Metazoa</taxon>
        <taxon>Spiralia</taxon>
        <taxon>Lophotrochozoa</taxon>
        <taxon>Mollusca</taxon>
        <taxon>Gastropoda</taxon>
        <taxon>Heterobranchia</taxon>
        <taxon>Euthyneura</taxon>
        <taxon>Panpulmonata</taxon>
        <taxon>Sacoglossa</taxon>
        <taxon>Placobranchoidea</taxon>
        <taxon>Plakobranchidae</taxon>
        <taxon>Elysia</taxon>
    </lineage>
</organism>
<comment type="similarity">
    <text evidence="1">Belongs to the NDK family.</text>
</comment>
<dbReference type="PANTHER" id="PTHR46135:SF3">
    <property type="entry name" value="NME_NM23 FAMILY MEMBER 8"/>
    <property type="match status" value="1"/>
</dbReference>
<evidence type="ECO:0000313" key="5">
    <source>
        <dbReference type="Proteomes" id="UP000762676"/>
    </source>
</evidence>
<proteinExistence type="inferred from homology"/>
<feature type="compositionally biased region" description="Basic and acidic residues" evidence="2">
    <location>
        <begin position="614"/>
        <end position="666"/>
    </location>
</feature>